<dbReference type="KEGG" id="pseg:D3H65_13470"/>
<dbReference type="OrthoDB" id="766446at2"/>
<proteinExistence type="predicted"/>
<gene>
    <name evidence="2" type="ORF">D3H65_13470</name>
</gene>
<evidence type="ECO:0000313" key="2">
    <source>
        <dbReference type="EMBL" id="AXY74937.1"/>
    </source>
</evidence>
<dbReference type="Pfam" id="PF03168">
    <property type="entry name" value="LEA_2"/>
    <property type="match status" value="1"/>
</dbReference>
<dbReference type="AlphaFoldDB" id="A0A3B7MMH5"/>
<reference evidence="2 3" key="1">
    <citation type="submission" date="2018-09" db="EMBL/GenBank/DDBJ databases">
        <title>Genome sequencing of strain 6GH32-13.</title>
        <authorList>
            <person name="Weon H.-Y."/>
            <person name="Heo J."/>
            <person name="Kwon S.-W."/>
        </authorList>
    </citation>
    <scope>NUCLEOTIDE SEQUENCE [LARGE SCALE GENOMIC DNA]</scope>
    <source>
        <strain evidence="2 3">5GH32-13</strain>
    </source>
</reference>
<accession>A0A3B7MMH5</accession>
<protein>
    <recommendedName>
        <fullName evidence="1">Late embryogenesis abundant protein LEA-2 subgroup domain-containing protein</fullName>
    </recommendedName>
</protein>
<dbReference type="InterPro" id="IPR004864">
    <property type="entry name" value="LEA_2"/>
</dbReference>
<evidence type="ECO:0000259" key="1">
    <source>
        <dbReference type="Pfam" id="PF03168"/>
    </source>
</evidence>
<keyword evidence="3" id="KW-1185">Reference proteome</keyword>
<dbReference type="Gene3D" id="2.60.40.1820">
    <property type="match status" value="1"/>
</dbReference>
<organism evidence="2 3">
    <name type="scientific">Paraflavitalea soli</name>
    <dbReference type="NCBI Taxonomy" id="2315862"/>
    <lineage>
        <taxon>Bacteria</taxon>
        <taxon>Pseudomonadati</taxon>
        <taxon>Bacteroidota</taxon>
        <taxon>Chitinophagia</taxon>
        <taxon>Chitinophagales</taxon>
        <taxon>Chitinophagaceae</taxon>
        <taxon>Paraflavitalea</taxon>
    </lineage>
</organism>
<dbReference type="EMBL" id="CP032157">
    <property type="protein sequence ID" value="AXY74937.1"/>
    <property type="molecule type" value="Genomic_DNA"/>
</dbReference>
<name>A0A3B7MMH5_9BACT</name>
<dbReference type="SUPFAM" id="SSF117070">
    <property type="entry name" value="LEA14-like"/>
    <property type="match status" value="1"/>
</dbReference>
<dbReference type="Proteomes" id="UP000263900">
    <property type="component" value="Chromosome"/>
</dbReference>
<feature type="domain" description="Late embryogenesis abundant protein LEA-2 subgroup" evidence="1">
    <location>
        <begin position="69"/>
        <end position="163"/>
    </location>
</feature>
<evidence type="ECO:0000313" key="3">
    <source>
        <dbReference type="Proteomes" id="UP000263900"/>
    </source>
</evidence>
<sequence>MYNPVFGRKNLSPTLCPQKIDMKKTLLIAFFPILLIACAKPTGFDYLGIRNIKVVKLGFKESTVAAEVGYYNPNKYPVTMKRAEVDVYVNNSYFGHSLLDSTIKIPRKDTFYLPVTLTVNMSTTAMSLLQSFGGGQDEVLIKLDGKARIGRGGIFINYPIKYEGKQKLQF</sequence>